<proteinExistence type="predicted"/>
<dbReference type="Gene3D" id="2.40.100.10">
    <property type="entry name" value="Cyclophilin-like"/>
    <property type="match status" value="1"/>
</dbReference>
<dbReference type="InterPro" id="IPR013785">
    <property type="entry name" value="Aldolase_TIM"/>
</dbReference>
<dbReference type="InterPro" id="IPR008589">
    <property type="entry name" value="MupG"/>
</dbReference>
<dbReference type="EMBL" id="BQXH01000012">
    <property type="protein sequence ID" value="GKS81746.1"/>
    <property type="molecule type" value="Genomic_DNA"/>
</dbReference>
<dbReference type="SUPFAM" id="SSF51445">
    <property type="entry name" value="(Trans)glycosidases"/>
    <property type="match status" value="1"/>
</dbReference>
<sequence length="350" mass="39465">MLGFSIYLSAAVTEEVKQQIDLYKTSGFHGVFTSLNLPEDDPEVLLDRLGELGAKCQSRQLELTVDVSQQALERLDLSLEHLSEITELGVTRLRIDDGLAMEQVAQLSHEIPLALNASTLSVENVDELRKNQADFSQIEAWHNFYPRKNTGLDENWFRRRNAWLQAQGFQVTAFAPGNELRGPVFAGLPTLESGRTKHPLAAAIDLLRLNTNNVYIGDAGVHLTTLIQFVNYFDQQIVMVHVKPNGDVPKYLFNNRLWHQRPDVARDVVRIEEARHVKRPAIYPENTELRTRGAVTLDNQDAGRYEGELELVKRELPADQTVNVIGHVVQRDLDLLEVCGAGQTIQLAWS</sequence>
<organism evidence="3 4">
    <name type="scientific">Ligilactobacillus pabuli</name>
    <dbReference type="NCBI Taxonomy" id="2886039"/>
    <lineage>
        <taxon>Bacteria</taxon>
        <taxon>Bacillati</taxon>
        <taxon>Bacillota</taxon>
        <taxon>Bacilli</taxon>
        <taxon>Lactobacillales</taxon>
        <taxon>Lactobacillaceae</taxon>
        <taxon>Ligilactobacillus</taxon>
    </lineage>
</organism>
<feature type="domain" description="6-phospho-N-acetylmuramidase N-terminal" evidence="2">
    <location>
        <begin position="2"/>
        <end position="228"/>
    </location>
</feature>
<dbReference type="Pfam" id="PF05913">
    <property type="entry name" value="MupG_C"/>
    <property type="match status" value="1"/>
</dbReference>
<dbReference type="Gene3D" id="3.20.20.70">
    <property type="entry name" value="Aldolase class I"/>
    <property type="match status" value="1"/>
</dbReference>
<dbReference type="Proteomes" id="UP001055149">
    <property type="component" value="Unassembled WGS sequence"/>
</dbReference>
<gene>
    <name evidence="3" type="ORF">LPAF129_14320</name>
</gene>
<dbReference type="Pfam" id="PF19200">
    <property type="entry name" value="MupG_N"/>
    <property type="match status" value="1"/>
</dbReference>
<dbReference type="InterPro" id="IPR029000">
    <property type="entry name" value="Cyclophilin-like_dom_sf"/>
</dbReference>
<dbReference type="InterPro" id="IPR043797">
    <property type="entry name" value="MupG_N"/>
</dbReference>
<evidence type="ECO:0000259" key="2">
    <source>
        <dbReference type="Pfam" id="PF19200"/>
    </source>
</evidence>
<dbReference type="PANTHER" id="PTHR38435:SF2">
    <property type="entry name" value="DUF871 DOMAIN-CONTAINING PROTEIN"/>
    <property type="match status" value="1"/>
</dbReference>
<accession>A0ABQ5JMJ4</accession>
<keyword evidence="4" id="KW-1185">Reference proteome</keyword>
<reference evidence="3" key="1">
    <citation type="journal article" date="2022" name="Int. J. Syst. Evol. Microbiol.">
        <title>A novel species of lactic acid bacteria, Ligilactobacillus pabuli sp. nov., isolated from alfalfa silage.</title>
        <authorList>
            <person name="Tohno M."/>
            <person name="Tanizawa Y."/>
            <person name="Sawada H."/>
            <person name="Sakamoto M."/>
            <person name="Ohkuma M."/>
            <person name="Kobayashi H."/>
        </authorList>
    </citation>
    <scope>NUCLEOTIDE SEQUENCE</scope>
    <source>
        <strain evidence="3">AF129</strain>
    </source>
</reference>
<dbReference type="PANTHER" id="PTHR38435">
    <property type="match status" value="1"/>
</dbReference>
<dbReference type="RefSeq" id="WP_244055490.1">
    <property type="nucleotide sequence ID" value="NZ_BQXH01000012.1"/>
</dbReference>
<name>A0ABQ5JMJ4_9LACO</name>
<evidence type="ECO:0000313" key="3">
    <source>
        <dbReference type="EMBL" id="GKS81746.1"/>
    </source>
</evidence>
<dbReference type="InterPro" id="IPR017853">
    <property type="entry name" value="GH"/>
</dbReference>
<protein>
    <submittedName>
        <fullName evidence="3">PTS-associated protein</fullName>
    </submittedName>
</protein>
<evidence type="ECO:0000259" key="1">
    <source>
        <dbReference type="Pfam" id="PF05913"/>
    </source>
</evidence>
<dbReference type="InterPro" id="IPR043894">
    <property type="entry name" value="MupG_C"/>
</dbReference>
<feature type="domain" description="6-phospho-N-acetylmuramidase C-terminal" evidence="1">
    <location>
        <begin position="249"/>
        <end position="347"/>
    </location>
</feature>
<evidence type="ECO:0000313" key="4">
    <source>
        <dbReference type="Proteomes" id="UP001055149"/>
    </source>
</evidence>
<dbReference type="SUPFAM" id="SSF50891">
    <property type="entry name" value="Cyclophilin-like"/>
    <property type="match status" value="1"/>
</dbReference>
<comment type="caution">
    <text evidence="3">The sequence shown here is derived from an EMBL/GenBank/DDBJ whole genome shotgun (WGS) entry which is preliminary data.</text>
</comment>